<protein>
    <submittedName>
        <fullName evidence="1">Uncharacterized protein</fullName>
    </submittedName>
</protein>
<organism evidence="1">
    <name type="scientific">Arundo donax</name>
    <name type="common">Giant reed</name>
    <name type="synonym">Donax arundinaceus</name>
    <dbReference type="NCBI Taxonomy" id="35708"/>
    <lineage>
        <taxon>Eukaryota</taxon>
        <taxon>Viridiplantae</taxon>
        <taxon>Streptophyta</taxon>
        <taxon>Embryophyta</taxon>
        <taxon>Tracheophyta</taxon>
        <taxon>Spermatophyta</taxon>
        <taxon>Magnoliopsida</taxon>
        <taxon>Liliopsida</taxon>
        <taxon>Poales</taxon>
        <taxon>Poaceae</taxon>
        <taxon>PACMAD clade</taxon>
        <taxon>Arundinoideae</taxon>
        <taxon>Arundineae</taxon>
        <taxon>Arundo</taxon>
    </lineage>
</organism>
<reference evidence="1" key="1">
    <citation type="submission" date="2014-09" db="EMBL/GenBank/DDBJ databases">
        <authorList>
            <person name="Magalhaes I.L.F."/>
            <person name="Oliveira U."/>
            <person name="Santos F.R."/>
            <person name="Vidigal T.H.D.A."/>
            <person name="Brescovit A.D."/>
            <person name="Santos A.J."/>
        </authorList>
    </citation>
    <scope>NUCLEOTIDE SEQUENCE</scope>
    <source>
        <tissue evidence="1">Shoot tissue taken approximately 20 cm above the soil surface</tissue>
    </source>
</reference>
<dbReference type="AlphaFoldDB" id="A0A0A9G832"/>
<reference evidence="1" key="2">
    <citation type="journal article" date="2015" name="Data Brief">
        <title>Shoot transcriptome of the giant reed, Arundo donax.</title>
        <authorList>
            <person name="Barrero R.A."/>
            <person name="Guerrero F.D."/>
            <person name="Moolhuijzen P."/>
            <person name="Goolsby J.A."/>
            <person name="Tidwell J."/>
            <person name="Bellgard S.E."/>
            <person name="Bellgard M.I."/>
        </authorList>
    </citation>
    <scope>NUCLEOTIDE SEQUENCE</scope>
    <source>
        <tissue evidence="1">Shoot tissue taken approximately 20 cm above the soil surface</tissue>
    </source>
</reference>
<proteinExistence type="predicted"/>
<sequence length="36" mass="3990">MAGSKISRDLSYSATLIWSWEITTPAVSCSCSFVYK</sequence>
<dbReference type="EMBL" id="GBRH01176656">
    <property type="protein sequence ID" value="JAE21240.1"/>
    <property type="molecule type" value="Transcribed_RNA"/>
</dbReference>
<name>A0A0A9G832_ARUDO</name>
<evidence type="ECO:0000313" key="1">
    <source>
        <dbReference type="EMBL" id="JAE21240.1"/>
    </source>
</evidence>
<accession>A0A0A9G832</accession>